<reference evidence="8 9" key="1">
    <citation type="journal article" date="2008" name="Nature">
        <title>Genome analysis of the platypus reveals unique signatures of evolution.</title>
        <authorList>
            <person name="Warren W.C."/>
            <person name="Hillier L.W."/>
            <person name="Marshall Graves J.A."/>
            <person name="Birney E."/>
            <person name="Ponting C.P."/>
            <person name="Grutzner F."/>
            <person name="Belov K."/>
            <person name="Miller W."/>
            <person name="Clarke L."/>
            <person name="Chinwalla A.T."/>
            <person name="Yang S.P."/>
            <person name="Heger A."/>
            <person name="Locke D.P."/>
            <person name="Miethke P."/>
            <person name="Waters P.D."/>
            <person name="Veyrunes F."/>
            <person name="Fulton L."/>
            <person name="Fulton B."/>
            <person name="Graves T."/>
            <person name="Wallis J."/>
            <person name="Puente X.S."/>
            <person name="Lopez-Otin C."/>
            <person name="Ordonez G.R."/>
            <person name="Eichler E.E."/>
            <person name="Chen L."/>
            <person name="Cheng Z."/>
            <person name="Deakin J.E."/>
            <person name="Alsop A."/>
            <person name="Thompson K."/>
            <person name="Kirby P."/>
            <person name="Papenfuss A.T."/>
            <person name="Wakefield M.J."/>
            <person name="Olender T."/>
            <person name="Lancet D."/>
            <person name="Huttley G.A."/>
            <person name="Smit A.F."/>
            <person name="Pask A."/>
            <person name="Temple-Smith P."/>
            <person name="Batzer M.A."/>
            <person name="Walker J.A."/>
            <person name="Konkel M.K."/>
            <person name="Harris R.S."/>
            <person name="Whittington C.M."/>
            <person name="Wong E.S."/>
            <person name="Gemmell N.J."/>
            <person name="Buschiazzo E."/>
            <person name="Vargas Jentzsch I.M."/>
            <person name="Merkel A."/>
            <person name="Schmitz J."/>
            <person name="Zemann A."/>
            <person name="Churakov G."/>
            <person name="Kriegs J.O."/>
            <person name="Brosius J."/>
            <person name="Murchison E.P."/>
            <person name="Sachidanandam R."/>
            <person name="Smith C."/>
            <person name="Hannon G.J."/>
            <person name="Tsend-Ayush E."/>
            <person name="McMillan D."/>
            <person name="Attenborough R."/>
            <person name="Rens W."/>
            <person name="Ferguson-Smith M."/>
            <person name="Lefevre C.M."/>
            <person name="Sharp J.A."/>
            <person name="Nicholas K.R."/>
            <person name="Ray D.A."/>
            <person name="Kube M."/>
            <person name="Reinhardt R."/>
            <person name="Pringle T.H."/>
            <person name="Taylor J."/>
            <person name="Jones R.C."/>
            <person name="Nixon B."/>
            <person name="Dacheux J.L."/>
            <person name="Niwa H."/>
            <person name="Sekita Y."/>
            <person name="Huang X."/>
            <person name="Stark A."/>
            <person name="Kheradpour P."/>
            <person name="Kellis M."/>
            <person name="Flicek P."/>
            <person name="Chen Y."/>
            <person name="Webber C."/>
            <person name="Hardison R."/>
            <person name="Nelson J."/>
            <person name="Hallsworth-Pepin K."/>
            <person name="Delehaunty K."/>
            <person name="Markovic C."/>
            <person name="Minx P."/>
            <person name="Feng Y."/>
            <person name="Kremitzki C."/>
            <person name="Mitreva M."/>
            <person name="Glasscock J."/>
            <person name="Wylie T."/>
            <person name="Wohldmann P."/>
            <person name="Thiru P."/>
            <person name="Nhan M.N."/>
            <person name="Pohl C.S."/>
            <person name="Smith S.M."/>
            <person name="Hou S."/>
            <person name="Nefedov M."/>
            <person name="de Jong P.J."/>
            <person name="Renfree M.B."/>
            <person name="Mardis E.R."/>
            <person name="Wilson R.K."/>
        </authorList>
    </citation>
    <scope>NUCLEOTIDE SEQUENCE [LARGE SCALE GENOMIC DNA]</scope>
    <source>
        <strain evidence="8 9">Glennie</strain>
    </source>
</reference>
<evidence type="ECO:0000256" key="7">
    <source>
        <dbReference type="RuleBase" id="RU000487"/>
    </source>
</evidence>
<keyword evidence="6" id="KW-0206">Cytoskeleton</keyword>
<dbReference type="SUPFAM" id="SSF53067">
    <property type="entry name" value="Actin-like ATPase domain"/>
    <property type="match status" value="2"/>
</dbReference>
<dbReference type="FunFam" id="3.90.640.10:FF:000007">
    <property type="entry name" value="Actin like 7B"/>
    <property type="match status" value="1"/>
</dbReference>
<proteinExistence type="inferred from homology"/>
<dbReference type="PROSITE" id="PS01132">
    <property type="entry name" value="ACTINS_ACT_LIKE"/>
    <property type="match status" value="1"/>
</dbReference>
<dbReference type="KEGG" id="oaa:100076673"/>
<keyword evidence="9" id="KW-1185">Reference proteome</keyword>
<organism evidence="8 9">
    <name type="scientific">Ornithorhynchus anatinus</name>
    <name type="common">Duckbill platypus</name>
    <dbReference type="NCBI Taxonomy" id="9258"/>
    <lineage>
        <taxon>Eukaryota</taxon>
        <taxon>Metazoa</taxon>
        <taxon>Chordata</taxon>
        <taxon>Craniata</taxon>
        <taxon>Vertebrata</taxon>
        <taxon>Euteleostomi</taxon>
        <taxon>Mammalia</taxon>
        <taxon>Monotremata</taxon>
        <taxon>Ornithorhynchidae</taxon>
        <taxon>Ornithorhynchus</taxon>
    </lineage>
</organism>
<dbReference type="GO" id="GO:0005524">
    <property type="term" value="F:ATP binding"/>
    <property type="evidence" value="ECO:0007669"/>
    <property type="project" value="UniProtKB-KW"/>
</dbReference>
<dbReference type="OMA" id="DQLYQAP"/>
<dbReference type="STRING" id="9258.ENSOANP00000010682"/>
<gene>
    <name evidence="8" type="primary">ACTRT2</name>
</gene>
<evidence type="ECO:0000256" key="2">
    <source>
        <dbReference type="ARBA" id="ARBA00006752"/>
    </source>
</evidence>
<dbReference type="InterPro" id="IPR020902">
    <property type="entry name" value="Actin/actin-like_CS"/>
</dbReference>
<dbReference type="Proteomes" id="UP000002279">
    <property type="component" value="Chromosome 5"/>
</dbReference>
<dbReference type="AlphaFoldDB" id="F6VIH9"/>
<dbReference type="OrthoDB" id="10053773at2759"/>
<dbReference type="InterPro" id="IPR043129">
    <property type="entry name" value="ATPase_NBD"/>
</dbReference>
<keyword evidence="3" id="KW-0963">Cytoplasm</keyword>
<dbReference type="PRINTS" id="PR00190">
    <property type="entry name" value="ACTIN"/>
</dbReference>
<dbReference type="FunFam" id="3.30.420.40:FF:000148">
    <property type="entry name" value="Actin, alpha skeletal muscle"/>
    <property type="match status" value="1"/>
</dbReference>
<dbReference type="InParanoid" id="F6VIH9"/>
<evidence type="ECO:0000313" key="8">
    <source>
        <dbReference type="Ensembl" id="ENSOANP00000010682.1"/>
    </source>
</evidence>
<keyword evidence="5" id="KW-0067">ATP-binding</keyword>
<sequence length="376" mass="41795">MFSPQILETPAVIFDSGSGLFKAGLSGEIGPRYVITSVIGQSRLNESTTGASQKKYMGEEALCKQEDLILKHPIERGLVTSWEDLELLWKHMYEWEMGVQASERPILVTEPPLNPRENREMMAELLFESFKVPALYFSDQAMLALYASACITGLVVDSGSGLTRTVPIFEGYPLPHAVSKLHLAGKDLTGYLLRLLLQSGHSYPRPVDESIAEDIKEKLCYVALDPVKELGRTPEEVTKDYKLPNGQAIRIGKQLFLGPEALFAPDHLGIQGPGLTNMVTDSIAKCNSDIQKTLYKNIFLSGGSSLFPGLQDRLLRELEIQISKGTHIKIKAPPDRWFSTWIGASIVTSLASFKQMWVTISDYKEIGSTVVQRRCF</sequence>
<dbReference type="HOGENOM" id="CLU_027965_0_2_1"/>
<dbReference type="Gene3D" id="3.90.640.10">
    <property type="entry name" value="Actin, Chain A, domain 4"/>
    <property type="match status" value="1"/>
</dbReference>
<evidence type="ECO:0000256" key="6">
    <source>
        <dbReference type="ARBA" id="ARBA00023212"/>
    </source>
</evidence>
<dbReference type="GO" id="GO:0015629">
    <property type="term" value="C:actin cytoskeleton"/>
    <property type="evidence" value="ECO:0000318"/>
    <property type="project" value="GO_Central"/>
</dbReference>
<dbReference type="GeneTree" id="ENSGT00940000162911"/>
<dbReference type="Bgee" id="ENSOANG00000006693">
    <property type="expression patterns" value="Expressed in testis"/>
</dbReference>
<evidence type="ECO:0000256" key="1">
    <source>
        <dbReference type="ARBA" id="ARBA00004245"/>
    </source>
</evidence>
<comment type="similarity">
    <text evidence="2 7">Belongs to the actin family.</text>
</comment>
<name>F6VIH9_ORNAN</name>
<dbReference type="InterPro" id="IPR004000">
    <property type="entry name" value="Actin"/>
</dbReference>
<comment type="subcellular location">
    <subcellularLocation>
        <location evidence="1">Cytoplasm</location>
        <location evidence="1">Cytoskeleton</location>
    </subcellularLocation>
</comment>
<keyword evidence="4" id="KW-0547">Nucleotide-binding</keyword>
<dbReference type="FunCoup" id="F6VIH9">
    <property type="interactions" value="78"/>
</dbReference>
<dbReference type="eggNOG" id="KOG0676">
    <property type="taxonomic scope" value="Eukaryota"/>
</dbReference>
<dbReference type="Ensembl" id="ENSOANT00000010684.2">
    <property type="protein sequence ID" value="ENSOANP00000010682.1"/>
    <property type="gene ID" value="ENSOANG00000006693.2"/>
</dbReference>
<dbReference type="SMART" id="SM00268">
    <property type="entry name" value="ACTIN"/>
    <property type="match status" value="1"/>
</dbReference>
<dbReference type="GeneID" id="100076673"/>
<reference evidence="8" key="3">
    <citation type="submission" date="2025-09" db="UniProtKB">
        <authorList>
            <consortium name="Ensembl"/>
        </authorList>
    </citation>
    <scope>IDENTIFICATION</scope>
    <source>
        <strain evidence="8">Glennie</strain>
    </source>
</reference>
<evidence type="ECO:0000256" key="3">
    <source>
        <dbReference type="ARBA" id="ARBA00022490"/>
    </source>
</evidence>
<evidence type="ECO:0000256" key="4">
    <source>
        <dbReference type="ARBA" id="ARBA00022741"/>
    </source>
</evidence>
<dbReference type="PANTHER" id="PTHR11937">
    <property type="entry name" value="ACTIN"/>
    <property type="match status" value="1"/>
</dbReference>
<dbReference type="Gene3D" id="3.30.420.40">
    <property type="match status" value="2"/>
</dbReference>
<accession>F6VIH9</accession>
<protein>
    <submittedName>
        <fullName evidence="8">Actin related protein T2</fullName>
    </submittedName>
</protein>
<reference evidence="8" key="2">
    <citation type="submission" date="2025-08" db="UniProtKB">
        <authorList>
            <consortium name="Ensembl"/>
        </authorList>
    </citation>
    <scope>IDENTIFICATION</scope>
    <source>
        <strain evidence="8">Glennie</strain>
    </source>
</reference>
<dbReference type="Pfam" id="PF00022">
    <property type="entry name" value="Actin"/>
    <property type="match status" value="1"/>
</dbReference>
<evidence type="ECO:0000313" key="9">
    <source>
        <dbReference type="Proteomes" id="UP000002279"/>
    </source>
</evidence>
<evidence type="ECO:0000256" key="5">
    <source>
        <dbReference type="ARBA" id="ARBA00022840"/>
    </source>
</evidence>